<accession>A0A370B8W1</accession>
<keyword evidence="3" id="KW-1185">Reference proteome</keyword>
<evidence type="ECO:0000256" key="1">
    <source>
        <dbReference type="SAM" id="MobiDB-lite"/>
    </source>
</evidence>
<evidence type="ECO:0000313" key="2">
    <source>
        <dbReference type="EMBL" id="RDG38071.1"/>
    </source>
</evidence>
<dbReference type="EMBL" id="QQNA01000076">
    <property type="protein sequence ID" value="RDG38071.1"/>
    <property type="molecule type" value="Genomic_DNA"/>
</dbReference>
<proteinExistence type="predicted"/>
<name>A0A370B8W1_9ACTN</name>
<comment type="caution">
    <text evidence="2">The sequence shown here is derived from an EMBL/GenBank/DDBJ whole genome shotgun (WGS) entry which is preliminary data.</text>
</comment>
<feature type="region of interest" description="Disordered" evidence="1">
    <location>
        <begin position="146"/>
        <end position="206"/>
    </location>
</feature>
<organism evidence="2 3">
    <name type="scientific">Streptomyces corynorhini</name>
    <dbReference type="NCBI Taxonomy" id="2282652"/>
    <lineage>
        <taxon>Bacteria</taxon>
        <taxon>Bacillati</taxon>
        <taxon>Actinomycetota</taxon>
        <taxon>Actinomycetes</taxon>
        <taxon>Kitasatosporales</taxon>
        <taxon>Streptomycetaceae</taxon>
        <taxon>Streptomyces</taxon>
    </lineage>
</organism>
<sequence>MVMEGGGAVFRSDAWPAVSVTAVTALCVRLPSAIEGNHQHERHIPAQARPCHSLSSALALAGLATGGLALAEGAGDTSDAQGFGPNPTGSRTVQPLKNECTTGAPQDLCRNIGVTDGWYEGKTIKFLYTQNVYCDPSVASGAPSKCEAGDKYQQVPPGTTSDKFTDPLYIPVPLFKPAPKRPSSAPRTCPAWTTPPPSISPVSPRR</sequence>
<reference evidence="2 3" key="1">
    <citation type="submission" date="2018-07" db="EMBL/GenBank/DDBJ databases">
        <title>Streptomyces species from bats.</title>
        <authorList>
            <person name="Dunlap C."/>
        </authorList>
    </citation>
    <scope>NUCLEOTIDE SEQUENCE [LARGE SCALE GENOMIC DNA]</scope>
    <source>
        <strain evidence="2 3">AC230</strain>
    </source>
</reference>
<protein>
    <submittedName>
        <fullName evidence="2">Uncharacterized protein</fullName>
    </submittedName>
</protein>
<dbReference type="AlphaFoldDB" id="A0A370B8W1"/>
<dbReference type="Proteomes" id="UP000253741">
    <property type="component" value="Unassembled WGS sequence"/>
</dbReference>
<evidence type="ECO:0000313" key="3">
    <source>
        <dbReference type="Proteomes" id="UP000253741"/>
    </source>
</evidence>
<gene>
    <name evidence="2" type="ORF">DVH02_11140</name>
</gene>